<dbReference type="InterPro" id="IPR055768">
    <property type="entry name" value="DUF7344"/>
</dbReference>
<reference evidence="2" key="1">
    <citation type="submission" date="2021-06" db="EMBL/GenBank/DDBJ databases">
        <title>Halomicroarcula sp. F24A a new haloarchaeum isolated from saline soil.</title>
        <authorList>
            <person name="Duran-Viseras A."/>
            <person name="Sanchez-Porro C."/>
            <person name="Ventosa A."/>
        </authorList>
    </citation>
    <scope>NUCLEOTIDE SEQUENCE</scope>
    <source>
        <strain evidence="2">F24A</strain>
    </source>
</reference>
<evidence type="ECO:0000259" key="1">
    <source>
        <dbReference type="Pfam" id="PF24035"/>
    </source>
</evidence>
<feature type="domain" description="DUF7344" evidence="1">
    <location>
        <begin position="15"/>
        <end position="94"/>
    </location>
</feature>
<dbReference type="Proteomes" id="UP000783863">
    <property type="component" value="Unassembled WGS sequence"/>
</dbReference>
<sequence>MNLETVPDIDETTQHRLLADEQRRFVITSLQTARSGVDMTLDEITAHLERAAERTRSEHIGSRRDLRCRLHHVHLPMLADAGLLDYDAEKKRVRLGAPWAVTASAEAP</sequence>
<dbReference type="RefSeq" id="WP_220590089.1">
    <property type="nucleotide sequence ID" value="NZ_RKLQ01000006.1"/>
</dbReference>
<evidence type="ECO:0000313" key="3">
    <source>
        <dbReference type="Proteomes" id="UP000783863"/>
    </source>
</evidence>
<dbReference type="Pfam" id="PF24035">
    <property type="entry name" value="DUF7344"/>
    <property type="match status" value="1"/>
</dbReference>
<protein>
    <recommendedName>
        <fullName evidence="1">DUF7344 domain-containing protein</fullName>
    </recommendedName>
</protein>
<comment type="caution">
    <text evidence="2">The sequence shown here is derived from an EMBL/GenBank/DDBJ whole genome shotgun (WGS) entry which is preliminary data.</text>
</comment>
<name>A0A8J7YNA4_9EURY</name>
<evidence type="ECO:0000313" key="2">
    <source>
        <dbReference type="EMBL" id="MBX0305899.1"/>
    </source>
</evidence>
<accession>A0A8J7YNA4</accession>
<organism evidence="2 3">
    <name type="scientific">Haloarcula salinisoli</name>
    <dbReference type="NCBI Taxonomy" id="2487746"/>
    <lineage>
        <taxon>Archaea</taxon>
        <taxon>Methanobacteriati</taxon>
        <taxon>Methanobacteriota</taxon>
        <taxon>Stenosarchaea group</taxon>
        <taxon>Halobacteria</taxon>
        <taxon>Halobacteriales</taxon>
        <taxon>Haloarculaceae</taxon>
        <taxon>Haloarcula</taxon>
    </lineage>
</organism>
<gene>
    <name evidence="2" type="ORF">EGD98_19830</name>
</gene>
<proteinExistence type="predicted"/>
<dbReference type="EMBL" id="RKLQ01000006">
    <property type="protein sequence ID" value="MBX0305899.1"/>
    <property type="molecule type" value="Genomic_DNA"/>
</dbReference>
<keyword evidence="3" id="KW-1185">Reference proteome</keyword>
<dbReference type="AlphaFoldDB" id="A0A8J7YNA4"/>